<dbReference type="KEGG" id="abas:ACPOL_6834"/>
<dbReference type="InterPro" id="IPR011050">
    <property type="entry name" value="Pectin_lyase_fold/virulence"/>
</dbReference>
<keyword evidence="2 6" id="KW-0378">Hydrolase</keyword>
<dbReference type="PANTHER" id="PTHR31736:SF19">
    <property type="entry name" value="PECTIN LYASE SUPERFAMILY PROTEIN-RELATED"/>
    <property type="match status" value="1"/>
</dbReference>
<evidence type="ECO:0000313" key="8">
    <source>
        <dbReference type="EMBL" id="AXC16044.1"/>
    </source>
</evidence>
<evidence type="ECO:0000256" key="6">
    <source>
        <dbReference type="RuleBase" id="RU361169"/>
    </source>
</evidence>
<evidence type="ECO:0000313" key="9">
    <source>
        <dbReference type="Proteomes" id="UP000253606"/>
    </source>
</evidence>
<organism evidence="8 9">
    <name type="scientific">Acidisarcina polymorpha</name>
    <dbReference type="NCBI Taxonomy" id="2211140"/>
    <lineage>
        <taxon>Bacteria</taxon>
        <taxon>Pseudomonadati</taxon>
        <taxon>Acidobacteriota</taxon>
        <taxon>Terriglobia</taxon>
        <taxon>Terriglobales</taxon>
        <taxon>Acidobacteriaceae</taxon>
        <taxon>Acidisarcina</taxon>
    </lineage>
</organism>
<comment type="similarity">
    <text evidence="1 6">Belongs to the glycosyl hydrolase 28 family.</text>
</comment>
<accession>A0A2Z5GBF8</accession>
<geneLocation type="plasmid" evidence="9">
    <name>pacpol2</name>
</geneLocation>
<dbReference type="GO" id="GO:0004650">
    <property type="term" value="F:polygalacturonase activity"/>
    <property type="evidence" value="ECO:0007669"/>
    <property type="project" value="InterPro"/>
</dbReference>
<feature type="chain" id="PRO_5016455477" evidence="7">
    <location>
        <begin position="24"/>
        <end position="717"/>
    </location>
</feature>
<dbReference type="GO" id="GO:0046576">
    <property type="term" value="F:rhamnogalacturonan alpha-L-rhamnopyranosyl-(1-&gt;4)-alpha-D-galactopyranosyluronide lyase activity"/>
    <property type="evidence" value="ECO:0007669"/>
    <property type="project" value="UniProtKB-ARBA"/>
</dbReference>
<reference evidence="8 9" key="1">
    <citation type="journal article" date="2018" name="Front. Microbiol.">
        <title>Hydrolytic Capabilities as a Key to Environmental Success: Chitinolytic and Cellulolytic Acidobacteria From Acidic Sub-arctic Soils and Boreal Peatlands.</title>
        <authorList>
            <person name="Belova S.E."/>
            <person name="Ravin N.V."/>
            <person name="Pankratov T.A."/>
            <person name="Rakitin A.L."/>
            <person name="Ivanova A.A."/>
            <person name="Beletsky A.V."/>
            <person name="Mardanov A.V."/>
            <person name="Sinninghe Damste J.S."/>
            <person name="Dedysh S.N."/>
        </authorList>
    </citation>
    <scope>NUCLEOTIDE SEQUENCE [LARGE SCALE GENOMIC DNA]</scope>
    <source>
        <strain evidence="8 9">SBC82</strain>
        <plasmid evidence="9">pacpol2</plasmid>
    </source>
</reference>
<dbReference type="Gene3D" id="2.160.20.10">
    <property type="entry name" value="Single-stranded right-handed beta-helix, Pectin lyase-like"/>
    <property type="match status" value="1"/>
</dbReference>
<evidence type="ECO:0000256" key="4">
    <source>
        <dbReference type="ARBA" id="ARBA00023180"/>
    </source>
</evidence>
<evidence type="ECO:0000256" key="1">
    <source>
        <dbReference type="ARBA" id="ARBA00008834"/>
    </source>
</evidence>
<protein>
    <submittedName>
        <fullName evidence="8">Endo-polygalacturonase</fullName>
    </submittedName>
</protein>
<dbReference type="OrthoDB" id="112037at2"/>
<evidence type="ECO:0000256" key="3">
    <source>
        <dbReference type="ARBA" id="ARBA00023157"/>
    </source>
</evidence>
<dbReference type="InterPro" id="IPR012334">
    <property type="entry name" value="Pectin_lyas_fold"/>
</dbReference>
<name>A0A2Z5GBF8_9BACT</name>
<dbReference type="Proteomes" id="UP000253606">
    <property type="component" value="Plasmid pACPOL2"/>
</dbReference>
<keyword evidence="8" id="KW-0614">Plasmid</keyword>
<keyword evidence="9" id="KW-1185">Reference proteome</keyword>
<dbReference type="SUPFAM" id="SSF51126">
    <property type="entry name" value="Pectin lyase-like"/>
    <property type="match status" value="1"/>
</dbReference>
<proteinExistence type="inferred from homology"/>
<dbReference type="Pfam" id="PF00295">
    <property type="entry name" value="Glyco_hydro_28"/>
    <property type="match status" value="1"/>
</dbReference>
<evidence type="ECO:0000256" key="7">
    <source>
        <dbReference type="SAM" id="SignalP"/>
    </source>
</evidence>
<dbReference type="AlphaFoldDB" id="A0A2Z5GBF8"/>
<evidence type="ECO:0000256" key="2">
    <source>
        <dbReference type="ARBA" id="ARBA00022801"/>
    </source>
</evidence>
<sequence>MFNRFFALPIIFLLCGVFSLAAAQDSRVVNEPSFPQTCSVFRAVLHANADEGPLPRASVEDQDDESNVETAELQQKLDRCEQGKAVELSLGTDPRRNAFLISPINVPVGVSLILDGGVTLYASRDPALYQQQTPGVTCGDLGPKDIYKVGVGCNSLITLTANSGIYGYGVIDGQGGKLLLSGPYAHDCTWWDLTNFKNRPSQPGASCVIPYNGMVNGQASPILISAGNAETPVDQPADCDKGRNSLNCDLTLYKVTVRNPPYHSMRFGGQNVTIWGIRVQSPWNIPNTDGMDIHASNVTVYDATVANGDQEVTLVSNEYPSTNITIDHFHGYGKAGITTLGAGVATSNILVTNAYITGDLPSVNLAEQTVNGQTFAWMQKKFQITGLGQALMNAVDVDALAINNTTQSRGIGSKISNVAFQSICVADVRSPINLELDATDSPLPSAKGITFRDVHVLAPSDQKQTVRHPDGSLSGIGTYDLEFIAPGTVSGGETSTNEFTLDNVVLDNFADGTTSLGLVTASNNLITTTTNIYPAVLNGLHADSKGVSKKVDGTKLMLTSNDYQSTTEVNDPTLAYQCPAPPSFLTGDLFVSLGEGPAYGQSTNLQQAYINSGDSITLSAVVQPAMSQTTLFTYMGYAYNPGLLSIGSPALTNQVRFYEEDRYLGSASLRANGTLASLVLEHVSPGHHKYRAEYPADKFYKTFSFGQVTVAAAAKGW</sequence>
<evidence type="ECO:0000256" key="5">
    <source>
        <dbReference type="ARBA" id="ARBA00023295"/>
    </source>
</evidence>
<gene>
    <name evidence="8" type="ORF">ACPOL_6834</name>
</gene>
<keyword evidence="5 6" id="KW-0326">Glycosidase</keyword>
<dbReference type="InterPro" id="IPR000743">
    <property type="entry name" value="Glyco_hydro_28"/>
</dbReference>
<keyword evidence="4" id="KW-0325">Glycoprotein</keyword>
<keyword evidence="7" id="KW-0732">Signal</keyword>
<keyword evidence="3" id="KW-1015">Disulfide bond</keyword>
<dbReference type="PANTHER" id="PTHR31736">
    <property type="match status" value="1"/>
</dbReference>
<dbReference type="GO" id="GO:0005975">
    <property type="term" value="P:carbohydrate metabolic process"/>
    <property type="evidence" value="ECO:0007669"/>
    <property type="project" value="InterPro"/>
</dbReference>
<dbReference type="EMBL" id="CP030842">
    <property type="protein sequence ID" value="AXC16044.1"/>
    <property type="molecule type" value="Genomic_DNA"/>
</dbReference>
<feature type="signal peptide" evidence="7">
    <location>
        <begin position="1"/>
        <end position="23"/>
    </location>
</feature>